<gene>
    <name evidence="1" type="ORF">SAMN05444159_1240</name>
</gene>
<accession>A0A1M6LCM5</accession>
<proteinExistence type="predicted"/>
<organism evidence="1 2">
    <name type="scientific">Bradyrhizobium lablabi</name>
    <dbReference type="NCBI Taxonomy" id="722472"/>
    <lineage>
        <taxon>Bacteria</taxon>
        <taxon>Pseudomonadati</taxon>
        <taxon>Pseudomonadota</taxon>
        <taxon>Alphaproteobacteria</taxon>
        <taxon>Hyphomicrobiales</taxon>
        <taxon>Nitrobacteraceae</taxon>
        <taxon>Bradyrhizobium</taxon>
    </lineage>
</organism>
<sequence>MPTPAIAPEISLKFKTAIEKRLRDGYSPMGVAGGKGSAVQIAAKDIPVNQRRLTSWVYRQRKNEAEGKESFSPDWSLWNRAAVTKGKPVVAAARRWLLTASQNDTPVHAGFWRNLTAYAEHIGAEILVGPFTYQLGTFTDHTTRNNVFAEQVRPFLRFDRQECGSVLFCAEMNTLPTANRPLSGLQTYTRGQWGVFPHAKVALETVPAMPGKDPPIIMTTGCCTVENYIPKKAGLKAAFHHVIGATLVEIDRQGRHFCRQINAVEDGSFQDLDSVVKSGSVTSGHRIAAINWGDIHRAILDPAVALGAWGVDADTLAPSSEESMLDALRPFDQFFHDLFHGEAINHWQADKPHERYVLHVKNRLDVDREVKACAAFLRATKRDWCRSDVVESNHDYWIARWLQNTDIRKDLTNATAFHRWNLAVHQAIEQGAENFSIFRHVLHEADPSGMEGVNFIPIGSSFEICKDRGGIECGLHGHVGTNGSIGSTQNLTRVAIKINKGHDHQATVHDGVYSAGVCATDPNLQKGPSSHSKSHIVTYLNSKRSIITMQGDRWRA</sequence>
<dbReference type="OrthoDB" id="7583965at2"/>
<evidence type="ECO:0000313" key="1">
    <source>
        <dbReference type="EMBL" id="SHJ68991.1"/>
    </source>
</evidence>
<reference evidence="1 2" key="1">
    <citation type="submission" date="2016-11" db="EMBL/GenBank/DDBJ databases">
        <authorList>
            <person name="Jaros S."/>
            <person name="Januszkiewicz K."/>
            <person name="Wedrychowicz H."/>
        </authorList>
    </citation>
    <scope>NUCLEOTIDE SEQUENCE [LARGE SCALE GENOMIC DNA]</scope>
    <source>
        <strain evidence="1 2">GAS499</strain>
    </source>
</reference>
<dbReference type="Proteomes" id="UP000189935">
    <property type="component" value="Chromosome I"/>
</dbReference>
<protein>
    <submittedName>
        <fullName evidence="1">Uncharacterized protein</fullName>
    </submittedName>
</protein>
<dbReference type="AlphaFoldDB" id="A0A1M6LCM5"/>
<dbReference type="EMBL" id="LT670844">
    <property type="protein sequence ID" value="SHJ68991.1"/>
    <property type="molecule type" value="Genomic_DNA"/>
</dbReference>
<dbReference type="RefSeq" id="WP_079537387.1">
    <property type="nucleotide sequence ID" value="NZ_LT670844.1"/>
</dbReference>
<name>A0A1M6LCM5_9BRAD</name>
<evidence type="ECO:0000313" key="2">
    <source>
        <dbReference type="Proteomes" id="UP000189935"/>
    </source>
</evidence>